<accession>A0A7Z2GNP2</accession>
<organism evidence="2 3">
    <name type="scientific">Paraburkholderia acidisoli</name>
    <dbReference type="NCBI Taxonomy" id="2571748"/>
    <lineage>
        <taxon>Bacteria</taxon>
        <taxon>Pseudomonadati</taxon>
        <taxon>Pseudomonadota</taxon>
        <taxon>Betaproteobacteria</taxon>
        <taxon>Burkholderiales</taxon>
        <taxon>Burkholderiaceae</taxon>
        <taxon>Paraburkholderia</taxon>
    </lineage>
</organism>
<evidence type="ECO:0000256" key="1">
    <source>
        <dbReference type="SAM" id="Phobius"/>
    </source>
</evidence>
<evidence type="ECO:0008006" key="4">
    <source>
        <dbReference type="Google" id="ProtNLM"/>
    </source>
</evidence>
<reference evidence="2 3" key="1">
    <citation type="submission" date="2019-12" db="EMBL/GenBank/DDBJ databases">
        <title>Paraburkholderia acidiphila 7Q-K02 sp. nov and Paraburkholderia acidisoli DHF22 sp. nov., two strains isolated from forest soil.</title>
        <authorList>
            <person name="Gao Z."/>
            <person name="Qiu L."/>
        </authorList>
    </citation>
    <scope>NUCLEOTIDE SEQUENCE [LARGE SCALE GENOMIC DNA]</scope>
    <source>
        <strain evidence="2 3">DHF22</strain>
    </source>
</reference>
<sequence length="64" mass="7017">MSRRANTLREIWLMPVILFVVTALGLGAALLGDEAWRPLSWLCLAAPIAVAARFVLRAGARNTR</sequence>
<dbReference type="KEGG" id="pacs:FAZ98_24225"/>
<keyword evidence="1" id="KW-1133">Transmembrane helix</keyword>
<dbReference type="RefSeq" id="WP_158954815.1">
    <property type="nucleotide sequence ID" value="NZ_CP046915.1"/>
</dbReference>
<evidence type="ECO:0000313" key="3">
    <source>
        <dbReference type="Proteomes" id="UP000433577"/>
    </source>
</evidence>
<keyword evidence="3" id="KW-1185">Reference proteome</keyword>
<dbReference type="EMBL" id="CP046915">
    <property type="protein sequence ID" value="QGZ64915.1"/>
    <property type="molecule type" value="Genomic_DNA"/>
</dbReference>
<dbReference type="OrthoDB" id="8969205at2"/>
<keyword evidence="1" id="KW-0472">Membrane</keyword>
<name>A0A7Z2GNP2_9BURK</name>
<proteinExistence type="predicted"/>
<dbReference type="AlphaFoldDB" id="A0A7Z2GNP2"/>
<keyword evidence="1" id="KW-0812">Transmembrane</keyword>
<evidence type="ECO:0000313" key="2">
    <source>
        <dbReference type="EMBL" id="QGZ64915.1"/>
    </source>
</evidence>
<feature type="transmembrane region" description="Helical" evidence="1">
    <location>
        <begin position="38"/>
        <end position="56"/>
    </location>
</feature>
<protein>
    <recommendedName>
        <fullName evidence="4">DUF4175 domain-containing protein</fullName>
    </recommendedName>
</protein>
<dbReference type="Proteomes" id="UP000433577">
    <property type="component" value="Chromosome 3"/>
</dbReference>
<gene>
    <name evidence="2" type="ORF">FAZ98_24225</name>
</gene>
<feature type="transmembrane region" description="Helical" evidence="1">
    <location>
        <begin position="12"/>
        <end position="32"/>
    </location>
</feature>